<gene>
    <name evidence="1" type="ORF">GI584_05675</name>
</gene>
<keyword evidence="2" id="KW-1185">Reference proteome</keyword>
<dbReference type="Proteomes" id="UP000339690">
    <property type="component" value="Chromosome"/>
</dbReference>
<dbReference type="InterPro" id="IPR023296">
    <property type="entry name" value="Glyco_hydro_beta-prop_sf"/>
</dbReference>
<dbReference type="Gene3D" id="2.60.120.560">
    <property type="entry name" value="Exo-inulinase, domain 1"/>
    <property type="match status" value="2"/>
</dbReference>
<evidence type="ECO:0000313" key="2">
    <source>
        <dbReference type="Proteomes" id="UP000339690"/>
    </source>
</evidence>
<dbReference type="EMBL" id="CP045915">
    <property type="protein sequence ID" value="QGH33537.1"/>
    <property type="molecule type" value="Genomic_DNA"/>
</dbReference>
<reference evidence="1 2" key="1">
    <citation type="submission" date="2019-11" db="EMBL/GenBank/DDBJ databases">
        <title>Gracilibacillus salitolerans sp. nov., a moderate halophile isolated from a saline soil in northwest China.</title>
        <authorList>
            <person name="Gan L."/>
        </authorList>
    </citation>
    <scope>NUCLEOTIDE SEQUENCE [LARGE SCALE GENOMIC DNA]</scope>
    <source>
        <strain evidence="1 2">SCU50</strain>
    </source>
</reference>
<sequence>MVVNEVMNNGIRFSLIVLLIGIASVMPMDNYGDIQAEEAWKIESNKLDNKFMVDSGPEMGEKVKVYDGTIEKYNGYYYLMGTGSHGHVYRSKDMIHWESAYELISDDPATLPPYADEVYPRYGASDLFFHNGVMFYGFNGNNLVHGDPSTINNAPDFRHSFWDKKFDLGIDLQFFVAHDGELLYLRKVNPFEPDPNTGAEKPFDAGAWMWKVESFFDERGSEGRSLAQELIHTQKGHWASFDKFNFEGQEMYYDNGRYYLLYMGNNMAPRTGLYETGVAQSDHYDTFDNSSKYAGKLIARNLEEMILKYDVILPTAEHGYQTYEYTFTEPDGNWQHANYESAGDWESGQGGFGFPLKERNVLIRSIYNDGKEDQNNIWGSPEGPDNIWVRREFQLDSVPETTALRLRVEGYGKVYVNGQEVHQQQGQQRSYQMIEVPSEFLHEGENVVAAEVTTVGPDIMYYHVDFGLYDTNGEPVEADIVGPTQPNVIKGSNGFETWVTYKALWDGDNGQGKDRVYFWDDEMVVDGPTSTNSPDQHFDAWQPTFQDRFDSESSRSAYTNQEGITMKDQTLDVQTPNGVNQILLKHYEIENYFLETNIKFDSTDFGNKARAGVTVWHQDEENYVRLFIDRDDRTYIVAYAIDGEETVEVNALPDTFEFLHSDERASEFGEQYHTLKLYKNGSQLFAELDHYKLNNDEPVLELKEMTTPGMVGLVGEEANYRMDNVSLTIGWNDYGTYFNDWDKEWNTTEQGLQSPSEGEALTVKGDPMQEHEFSVNIDTGSLPEQGKAGIVLEYINDQNYVVAYTDYMKNQFKIYQIKNGKEKILDVASTARETIYGNSNFDKGLDQKDYVYDLRAPAEVSQVKSLWLNGKYFLPNWIDREFKLPDPNSPNLGMDNWNSESSQWDSLDLSYDWTGRGDYHIANFDNSIVADKLRMNVPSIINRPFSFAVREEISAQNFYKTVRTGGKLYMWVNNELIFEVDDPFKNRETQVGLYTDNLGATFNSFTGFDISDQPYNPKGNNN</sequence>
<proteinExistence type="predicted"/>
<organism evidence="1 2">
    <name type="scientific">Gracilibacillus salitolerans</name>
    <dbReference type="NCBI Taxonomy" id="2663022"/>
    <lineage>
        <taxon>Bacteria</taxon>
        <taxon>Bacillati</taxon>
        <taxon>Bacillota</taxon>
        <taxon>Bacilli</taxon>
        <taxon>Bacillales</taxon>
        <taxon>Bacillaceae</taxon>
        <taxon>Gracilibacillus</taxon>
    </lineage>
</organism>
<name>A0A5Q2TH67_9BACI</name>
<dbReference type="SUPFAM" id="SSF75005">
    <property type="entry name" value="Arabinanase/levansucrase/invertase"/>
    <property type="match status" value="1"/>
</dbReference>
<evidence type="ECO:0008006" key="3">
    <source>
        <dbReference type="Google" id="ProtNLM"/>
    </source>
</evidence>
<dbReference type="SUPFAM" id="SSF49785">
    <property type="entry name" value="Galactose-binding domain-like"/>
    <property type="match status" value="1"/>
</dbReference>
<protein>
    <recommendedName>
        <fullName evidence="3">Family 43 glycosylhydrolase</fullName>
    </recommendedName>
</protein>
<evidence type="ECO:0000313" key="1">
    <source>
        <dbReference type="EMBL" id="QGH33537.1"/>
    </source>
</evidence>
<accession>A0A5Q2TH67</accession>
<dbReference type="InterPro" id="IPR008979">
    <property type="entry name" value="Galactose-bd-like_sf"/>
</dbReference>
<dbReference type="Gene3D" id="2.115.10.20">
    <property type="entry name" value="Glycosyl hydrolase domain, family 43"/>
    <property type="match status" value="1"/>
</dbReference>
<dbReference type="Gene3D" id="2.60.120.260">
    <property type="entry name" value="Galactose-binding domain-like"/>
    <property type="match status" value="1"/>
</dbReference>
<dbReference type="KEGG" id="grc:GI584_05675"/>
<dbReference type="AlphaFoldDB" id="A0A5Q2TH67"/>
<dbReference type="RefSeq" id="WP_153790560.1">
    <property type="nucleotide sequence ID" value="NZ_CP045915.1"/>
</dbReference>